<reference evidence="2 3" key="1">
    <citation type="journal article" date="2016" name="Nat. Commun.">
        <title>Thousands of microbial genomes shed light on interconnected biogeochemical processes in an aquifer system.</title>
        <authorList>
            <person name="Anantharaman K."/>
            <person name="Brown C.T."/>
            <person name="Hug L.A."/>
            <person name="Sharon I."/>
            <person name="Castelle C.J."/>
            <person name="Probst A.J."/>
            <person name="Thomas B.C."/>
            <person name="Singh A."/>
            <person name="Wilkins M.J."/>
            <person name="Karaoz U."/>
            <person name="Brodie E.L."/>
            <person name="Williams K.H."/>
            <person name="Hubbard S.S."/>
            <person name="Banfield J.F."/>
        </authorList>
    </citation>
    <scope>NUCLEOTIDE SEQUENCE [LARGE SCALE GENOMIC DNA]</scope>
</reference>
<evidence type="ECO:0000313" key="2">
    <source>
        <dbReference type="EMBL" id="OGK42240.1"/>
    </source>
</evidence>
<comment type="caution">
    <text evidence="2">The sequence shown here is derived from an EMBL/GenBank/DDBJ whole genome shotgun (WGS) entry which is preliminary data.</text>
</comment>
<keyword evidence="1" id="KW-0472">Membrane</keyword>
<accession>A0A1F7IFY2</accession>
<protein>
    <submittedName>
        <fullName evidence="2">Uncharacterized protein</fullName>
    </submittedName>
</protein>
<sequence length="185" mass="20926">MSLRKKFTSVTPFSKALAMILFIILPIGAFFLGINYEKNLNLIKSGNQIGDSNPIEYKIIEVFPTEGPRDLIDRCGKIPSEKLGNPKKNHYTIVSDPVWSPDCRYIAWSVFQSGTSIPDTNSNEISYQGPYPQEGVFLYTDRTGDVIKISDNGIFKNWNGSKKFIYLENNEEKKFEINSGSILNN</sequence>
<proteinExistence type="predicted"/>
<feature type="transmembrane region" description="Helical" evidence="1">
    <location>
        <begin position="16"/>
        <end position="36"/>
    </location>
</feature>
<dbReference type="SUPFAM" id="SSF82171">
    <property type="entry name" value="DPP6 N-terminal domain-like"/>
    <property type="match status" value="1"/>
</dbReference>
<keyword evidence="1" id="KW-0812">Transmembrane</keyword>
<gene>
    <name evidence="2" type="ORF">A2954_04490</name>
</gene>
<evidence type="ECO:0000256" key="1">
    <source>
        <dbReference type="SAM" id="Phobius"/>
    </source>
</evidence>
<dbReference type="EMBL" id="MGAG01000003">
    <property type="protein sequence ID" value="OGK42240.1"/>
    <property type="molecule type" value="Genomic_DNA"/>
</dbReference>
<evidence type="ECO:0000313" key="3">
    <source>
        <dbReference type="Proteomes" id="UP000177698"/>
    </source>
</evidence>
<keyword evidence="1" id="KW-1133">Transmembrane helix</keyword>
<dbReference type="Proteomes" id="UP000177698">
    <property type="component" value="Unassembled WGS sequence"/>
</dbReference>
<dbReference type="STRING" id="1802056.A2954_04490"/>
<name>A0A1F7IFY2_9BACT</name>
<organism evidence="2 3">
    <name type="scientific">Candidatus Roizmanbacteria bacterium RIFCSPLOWO2_01_FULL_37_12</name>
    <dbReference type="NCBI Taxonomy" id="1802056"/>
    <lineage>
        <taxon>Bacteria</taxon>
        <taxon>Candidatus Roizmaniibacteriota</taxon>
    </lineage>
</organism>
<dbReference type="AlphaFoldDB" id="A0A1F7IFY2"/>